<accession>A0A7H8QW53</accession>
<name>A0A7H8QW53_TALRU</name>
<dbReference type="Proteomes" id="UP000509510">
    <property type="component" value="Chromosome III"/>
</dbReference>
<feature type="domain" description="FAD/NAD(P)-binding" evidence="1">
    <location>
        <begin position="5"/>
        <end position="82"/>
    </location>
</feature>
<evidence type="ECO:0000313" key="2">
    <source>
        <dbReference type="EMBL" id="QKX57741.1"/>
    </source>
</evidence>
<dbReference type="InterPro" id="IPR036188">
    <property type="entry name" value="FAD/NAD-bd_sf"/>
</dbReference>
<dbReference type="InterPro" id="IPR023753">
    <property type="entry name" value="FAD/NAD-binding_dom"/>
</dbReference>
<dbReference type="RefSeq" id="XP_035343919.1">
    <property type="nucleotide sequence ID" value="XM_035488026.1"/>
</dbReference>
<evidence type="ECO:0000259" key="1">
    <source>
        <dbReference type="Pfam" id="PF07992"/>
    </source>
</evidence>
<evidence type="ECO:0000313" key="3">
    <source>
        <dbReference type="Proteomes" id="UP000509510"/>
    </source>
</evidence>
<dbReference type="EMBL" id="CP055900">
    <property type="protein sequence ID" value="QKX57741.1"/>
    <property type="molecule type" value="Genomic_DNA"/>
</dbReference>
<gene>
    <name evidence="2" type="ORF">TRUGW13939_04861</name>
</gene>
<reference evidence="3" key="1">
    <citation type="submission" date="2020-06" db="EMBL/GenBank/DDBJ databases">
        <title>A chromosome-scale genome assembly of Talaromyces rugulosus W13939.</title>
        <authorList>
            <person name="Wang B."/>
            <person name="Guo L."/>
            <person name="Ye K."/>
            <person name="Wang L."/>
        </authorList>
    </citation>
    <scope>NUCLEOTIDE SEQUENCE [LARGE SCALE GENOMIC DNA]</scope>
    <source>
        <strain evidence="3">W13939</strain>
    </source>
</reference>
<dbReference type="SUPFAM" id="SSF51905">
    <property type="entry name" value="FAD/NAD(P)-binding domain"/>
    <property type="match status" value="1"/>
</dbReference>
<protein>
    <recommendedName>
        <fullName evidence="1">FAD/NAD(P)-binding domain-containing protein</fullName>
    </recommendedName>
</protein>
<dbReference type="KEGG" id="trg:TRUGW13939_04861"/>
<proteinExistence type="predicted"/>
<dbReference type="OrthoDB" id="4570620at2759"/>
<organism evidence="2 3">
    <name type="scientific">Talaromyces rugulosus</name>
    <name type="common">Penicillium rugulosum</name>
    <dbReference type="NCBI Taxonomy" id="121627"/>
    <lineage>
        <taxon>Eukaryota</taxon>
        <taxon>Fungi</taxon>
        <taxon>Dikarya</taxon>
        <taxon>Ascomycota</taxon>
        <taxon>Pezizomycotina</taxon>
        <taxon>Eurotiomycetes</taxon>
        <taxon>Eurotiomycetidae</taxon>
        <taxon>Eurotiales</taxon>
        <taxon>Trichocomaceae</taxon>
        <taxon>Talaromyces</taxon>
        <taxon>Talaromyces sect. Islandici</taxon>
    </lineage>
</organism>
<dbReference type="GO" id="GO:0016491">
    <property type="term" value="F:oxidoreductase activity"/>
    <property type="evidence" value="ECO:0007669"/>
    <property type="project" value="InterPro"/>
</dbReference>
<dbReference type="Pfam" id="PF07992">
    <property type="entry name" value="Pyr_redox_2"/>
    <property type="match status" value="1"/>
</dbReference>
<sequence>MEPKDDEYRVHLNGAGPLVTNAIIVHVSTKQTSNIHKQLRLEMDGNSVKVKSSMESSVNGVYVVGDANNDGSTNAHHAMWSAKRAAVNAHVSISKQEYLDDVPSAMVAAVGVGEVFYQDQIEQHELQLDDIEQMYKALGG</sequence>
<dbReference type="AlphaFoldDB" id="A0A7H8QW53"/>
<dbReference type="GeneID" id="55992359"/>
<dbReference type="Gene3D" id="3.50.50.60">
    <property type="entry name" value="FAD/NAD(P)-binding domain"/>
    <property type="match status" value="1"/>
</dbReference>
<keyword evidence="3" id="KW-1185">Reference proteome</keyword>